<proteinExistence type="predicted"/>
<dbReference type="AlphaFoldDB" id="A0A2N6JZW1"/>
<dbReference type="EMBL" id="NRQW01000425">
    <property type="protein sequence ID" value="PLZ87078.1"/>
    <property type="molecule type" value="Genomic_DNA"/>
</dbReference>
<organism evidence="1 2">
    <name type="scientific">Fischerella muscicola CCMEE 5323</name>
    <dbReference type="NCBI Taxonomy" id="2019572"/>
    <lineage>
        <taxon>Bacteria</taxon>
        <taxon>Bacillati</taxon>
        <taxon>Cyanobacteriota</taxon>
        <taxon>Cyanophyceae</taxon>
        <taxon>Nostocales</taxon>
        <taxon>Hapalosiphonaceae</taxon>
        <taxon>Fischerella</taxon>
    </lineage>
</organism>
<name>A0A2N6JZW1_FISMU</name>
<sequence length="157" mass="17410">MDLKAQIQSLIDNAPQDGITPTLVTAIAPALSAIAQKLRHPQYYILQNLDEEWVLTTLSNRGNPQEEKQVIYAFPTLQDIPTSYSAGLDPQVIAAPIPVTHILFQLLALEPVDSIVFFDTASTITNGIEVKRTHLQHLVQQQLQKNQPKNQVPPDIA</sequence>
<comment type="caution">
    <text evidence="1">The sequence shown here is derived from an EMBL/GenBank/DDBJ whole genome shotgun (WGS) entry which is preliminary data.</text>
</comment>
<gene>
    <name evidence="1" type="ORF">CEN44_18425</name>
</gene>
<protein>
    <submittedName>
        <fullName evidence="1">Uncharacterized protein</fullName>
    </submittedName>
</protein>
<accession>A0A2N6JZW1</accession>
<keyword evidence="2" id="KW-1185">Reference proteome</keyword>
<dbReference type="Proteomes" id="UP000235036">
    <property type="component" value="Unassembled WGS sequence"/>
</dbReference>
<evidence type="ECO:0000313" key="1">
    <source>
        <dbReference type="EMBL" id="PLZ87078.1"/>
    </source>
</evidence>
<evidence type="ECO:0000313" key="2">
    <source>
        <dbReference type="Proteomes" id="UP000235036"/>
    </source>
</evidence>
<reference evidence="1 2" key="1">
    <citation type="submission" date="2017-08" db="EMBL/GenBank/DDBJ databases">
        <title>Genomes of Fischerella (Mastigocladus) sp. strains.</title>
        <authorList>
            <person name="Miller S.R."/>
        </authorList>
    </citation>
    <scope>NUCLEOTIDE SEQUENCE [LARGE SCALE GENOMIC DNA]</scope>
    <source>
        <strain evidence="1 2">CCMEE 5323</strain>
    </source>
</reference>
<dbReference type="RefSeq" id="WP_016865072.1">
    <property type="nucleotide sequence ID" value="NZ_CAWNVR010000541.1"/>
</dbReference>